<dbReference type="InterPro" id="IPR047114">
    <property type="entry name" value="YciF"/>
</dbReference>
<dbReference type="InterPro" id="IPR012347">
    <property type="entry name" value="Ferritin-like"/>
</dbReference>
<organism evidence="1 2">
    <name type="scientific">Gimesia algae</name>
    <dbReference type="NCBI Taxonomy" id="2527971"/>
    <lineage>
        <taxon>Bacteria</taxon>
        <taxon>Pseudomonadati</taxon>
        <taxon>Planctomycetota</taxon>
        <taxon>Planctomycetia</taxon>
        <taxon>Planctomycetales</taxon>
        <taxon>Planctomycetaceae</taxon>
        <taxon>Gimesia</taxon>
    </lineage>
</organism>
<keyword evidence="2" id="KW-1185">Reference proteome</keyword>
<dbReference type="RefSeq" id="WP_232103708.1">
    <property type="nucleotide sequence ID" value="NZ_CP036343.1"/>
</dbReference>
<reference evidence="1 2" key="1">
    <citation type="submission" date="2019-02" db="EMBL/GenBank/DDBJ databases">
        <title>Deep-cultivation of Planctomycetes and their phenomic and genomic characterization uncovers novel biology.</title>
        <authorList>
            <person name="Wiegand S."/>
            <person name="Jogler M."/>
            <person name="Boedeker C."/>
            <person name="Pinto D."/>
            <person name="Vollmers J."/>
            <person name="Rivas-Marin E."/>
            <person name="Kohn T."/>
            <person name="Peeters S.H."/>
            <person name="Heuer A."/>
            <person name="Rast P."/>
            <person name="Oberbeckmann S."/>
            <person name="Bunk B."/>
            <person name="Jeske O."/>
            <person name="Meyerdierks A."/>
            <person name="Storesund J.E."/>
            <person name="Kallscheuer N."/>
            <person name="Luecker S."/>
            <person name="Lage O.M."/>
            <person name="Pohl T."/>
            <person name="Merkel B.J."/>
            <person name="Hornburger P."/>
            <person name="Mueller R.-W."/>
            <person name="Bruemmer F."/>
            <person name="Labrenz M."/>
            <person name="Spormann A.M."/>
            <person name="Op den Camp H."/>
            <person name="Overmann J."/>
            <person name="Amann R."/>
            <person name="Jetten M.S.M."/>
            <person name="Mascher T."/>
            <person name="Medema M.H."/>
            <person name="Devos D.P."/>
            <person name="Kaster A.-K."/>
            <person name="Ovreas L."/>
            <person name="Rohde M."/>
            <person name="Galperin M.Y."/>
            <person name="Jogler C."/>
        </authorList>
    </citation>
    <scope>NUCLEOTIDE SEQUENCE [LARGE SCALE GENOMIC DNA]</scope>
    <source>
        <strain evidence="1 2">Pan161</strain>
    </source>
</reference>
<dbReference type="Proteomes" id="UP000316855">
    <property type="component" value="Chromosome"/>
</dbReference>
<dbReference type="PANTHER" id="PTHR30565:SF9">
    <property type="entry name" value="PROTEIN YCIF"/>
    <property type="match status" value="1"/>
</dbReference>
<dbReference type="Gene3D" id="1.20.1260.10">
    <property type="match status" value="1"/>
</dbReference>
<protein>
    <submittedName>
        <fullName evidence="1">Uncharacterized protein</fullName>
    </submittedName>
</protein>
<dbReference type="InterPro" id="IPR009078">
    <property type="entry name" value="Ferritin-like_SF"/>
</dbReference>
<evidence type="ECO:0000313" key="1">
    <source>
        <dbReference type="EMBL" id="QDT90812.1"/>
    </source>
</evidence>
<dbReference type="EMBL" id="CP036343">
    <property type="protein sequence ID" value="QDT90812.1"/>
    <property type="molecule type" value="Genomic_DNA"/>
</dbReference>
<dbReference type="SUPFAM" id="SSF47240">
    <property type="entry name" value="Ferritin-like"/>
    <property type="match status" value="1"/>
</dbReference>
<sequence>MTKMKTLADAFHDELQDVLSAEKQLTKALPKMVKKASCEKLTKALEDHLEQTREHVERVENAFEETGKAARAKKCDAMAGLIEEAESMMREEADPDVMDALIIALAQKVEHYEIATYGTLCMWAEKLEYTNAKKQLGQNLDDEEKADKNLTKLSKAINTAANA</sequence>
<dbReference type="InterPro" id="IPR010287">
    <property type="entry name" value="DUF892_YciF-like"/>
</dbReference>
<accession>A0A517VCT1</accession>
<dbReference type="Pfam" id="PF05974">
    <property type="entry name" value="DUF892"/>
    <property type="match status" value="1"/>
</dbReference>
<dbReference type="PANTHER" id="PTHR30565">
    <property type="entry name" value="PROTEIN YCIF"/>
    <property type="match status" value="1"/>
</dbReference>
<dbReference type="CDD" id="cd07909">
    <property type="entry name" value="YciF"/>
    <property type="match status" value="1"/>
</dbReference>
<evidence type="ECO:0000313" key="2">
    <source>
        <dbReference type="Proteomes" id="UP000316855"/>
    </source>
</evidence>
<dbReference type="AlphaFoldDB" id="A0A517VCT1"/>
<dbReference type="KEGG" id="gax:Pan161_24660"/>
<gene>
    <name evidence="1" type="ORF">Pan161_24660</name>
</gene>
<name>A0A517VCT1_9PLAN</name>
<proteinExistence type="predicted"/>